<dbReference type="KEGG" id="vg:40085476"/>
<dbReference type="SUPFAM" id="SSF52833">
    <property type="entry name" value="Thioredoxin-like"/>
    <property type="match status" value="1"/>
</dbReference>
<dbReference type="OrthoDB" id="18964at10239"/>
<dbReference type="Proteomes" id="UP000225148">
    <property type="component" value="Segment"/>
</dbReference>
<evidence type="ECO:0000313" key="2">
    <source>
        <dbReference type="Proteomes" id="UP000225148"/>
    </source>
</evidence>
<keyword evidence="2" id="KW-1185">Reference proteome</keyword>
<sequence>MAELKVEIYGIPETVWRCPGCITATKLLKELDIPFTFYPVVCETEEGIVHDRPLIVTLARRAGFPTLSIRYPVIFVNDQKMYNIKYFKDKLIELGYDRDIIED</sequence>
<proteinExistence type="predicted"/>
<dbReference type="RefSeq" id="YP_009609392.1">
    <property type="nucleotide sequence ID" value="NC_041996.1"/>
</dbReference>
<name>A0A1Z1LXD9_9CAUD</name>
<dbReference type="GeneID" id="40085476"/>
<protein>
    <submittedName>
        <fullName evidence="1">Glutaredoxin</fullName>
    </submittedName>
</protein>
<organism evidence="1 2">
    <name type="scientific">Serratia phage CHI14</name>
    <dbReference type="NCBI Taxonomy" id="2006941"/>
    <lineage>
        <taxon>Viruses</taxon>
        <taxon>Duplodnaviria</taxon>
        <taxon>Heunggongvirae</taxon>
        <taxon>Uroviricota</taxon>
        <taxon>Caudoviricetes</taxon>
        <taxon>Pantevenvirales</taxon>
        <taxon>Straboviridae</taxon>
        <taxon>Tevenvirinae</taxon>
        <taxon>Winklervirus</taxon>
        <taxon>Winklervirus chi14</taxon>
    </lineage>
</organism>
<evidence type="ECO:0000313" key="1">
    <source>
        <dbReference type="EMBL" id="ARW57490.1"/>
    </source>
</evidence>
<dbReference type="EMBL" id="MF036690">
    <property type="protein sequence ID" value="ARW57490.1"/>
    <property type="molecule type" value="Genomic_DNA"/>
</dbReference>
<dbReference type="InterPro" id="IPR036249">
    <property type="entry name" value="Thioredoxin-like_sf"/>
</dbReference>
<dbReference type="Gene3D" id="3.40.30.10">
    <property type="entry name" value="Glutaredoxin"/>
    <property type="match status" value="1"/>
</dbReference>
<reference evidence="1 2" key="1">
    <citation type="submission" date="2017-04" db="EMBL/GenBank/DDBJ databases">
        <title>Environmental T4-family bacteriophages evolve to escape abortive infection via multiple routes in a bacterial host employing altruistic suicide through Type III toxin-antitoxin systems.</title>
        <authorList>
            <person name="Chen B."/>
            <person name="Salmond G.P.C."/>
            <person name="Akusobi C."/>
            <person name="Fang X."/>
        </authorList>
    </citation>
    <scope>NUCLEOTIDE SEQUENCE [LARGE SCALE GENOMIC DNA]</scope>
</reference>
<accession>A0A1Z1LXD9</accession>